<keyword evidence="4" id="KW-1185">Reference proteome</keyword>
<dbReference type="Proteomes" id="UP000663879">
    <property type="component" value="Unassembled WGS sequence"/>
</dbReference>
<protein>
    <recommendedName>
        <fullName evidence="2">HAT C-terminal dimerisation domain-containing protein</fullName>
    </recommendedName>
</protein>
<feature type="region of interest" description="Disordered" evidence="1">
    <location>
        <begin position="1"/>
        <end position="58"/>
    </location>
</feature>
<evidence type="ECO:0000313" key="4">
    <source>
        <dbReference type="Proteomes" id="UP000663879"/>
    </source>
</evidence>
<proteinExistence type="predicted"/>
<comment type="caution">
    <text evidence="3">The sequence shown here is derived from an EMBL/GenBank/DDBJ whole genome shotgun (WGS) entry which is preliminary data.</text>
</comment>
<name>A0A814HD59_9BILA</name>
<feature type="compositionally biased region" description="Basic residues" evidence="1">
    <location>
        <begin position="22"/>
        <end position="37"/>
    </location>
</feature>
<accession>A0A814HD59</accession>
<feature type="domain" description="HAT C-terminal dimerisation" evidence="2">
    <location>
        <begin position="219"/>
        <end position="268"/>
    </location>
</feature>
<feature type="region of interest" description="Disordered" evidence="1">
    <location>
        <begin position="75"/>
        <end position="101"/>
    </location>
</feature>
<sequence>MTGKNTRVISPKNIERVSEHSLRKRSKSAPKSARKIQSHSNHSLNTPNQPGTSSSLASQQLKQRLQLNALEMNEEQVPSFEGNNENSDLSTDEKELSSSSKEKTPSCIHLFEFNGVQNRYKCLLCNNNIASFLDLCTYNYLSENEKEQVEKELVKLYPLRDSRNTSQLNEVNELTSTKTKLDDFAKKCNFPGHISRDPSKKNIKDEKSYYITAISGKNDFSKFWAENSSNLPILTSIVKKTNVISATSVPSESAFRIAGYINRKDRSSLS</sequence>
<dbReference type="InterPro" id="IPR008906">
    <property type="entry name" value="HATC_C_dom"/>
</dbReference>
<organism evidence="3 4">
    <name type="scientific">Brachionus calyciflorus</name>
    <dbReference type="NCBI Taxonomy" id="104777"/>
    <lineage>
        <taxon>Eukaryota</taxon>
        <taxon>Metazoa</taxon>
        <taxon>Spiralia</taxon>
        <taxon>Gnathifera</taxon>
        <taxon>Rotifera</taxon>
        <taxon>Eurotatoria</taxon>
        <taxon>Monogononta</taxon>
        <taxon>Pseudotrocha</taxon>
        <taxon>Ploima</taxon>
        <taxon>Brachionidae</taxon>
        <taxon>Brachionus</taxon>
    </lineage>
</organism>
<dbReference type="Pfam" id="PF05699">
    <property type="entry name" value="Dimer_Tnp_hAT"/>
    <property type="match status" value="1"/>
</dbReference>
<evidence type="ECO:0000313" key="3">
    <source>
        <dbReference type="EMBL" id="CAF1008181.1"/>
    </source>
</evidence>
<dbReference type="SUPFAM" id="SSF53098">
    <property type="entry name" value="Ribonuclease H-like"/>
    <property type="match status" value="1"/>
</dbReference>
<dbReference type="InterPro" id="IPR012337">
    <property type="entry name" value="RNaseH-like_sf"/>
</dbReference>
<evidence type="ECO:0000259" key="2">
    <source>
        <dbReference type="Pfam" id="PF05699"/>
    </source>
</evidence>
<evidence type="ECO:0000256" key="1">
    <source>
        <dbReference type="SAM" id="MobiDB-lite"/>
    </source>
</evidence>
<dbReference type="GO" id="GO:0046983">
    <property type="term" value="F:protein dimerization activity"/>
    <property type="evidence" value="ECO:0007669"/>
    <property type="project" value="InterPro"/>
</dbReference>
<reference evidence="3" key="1">
    <citation type="submission" date="2021-02" db="EMBL/GenBank/DDBJ databases">
        <authorList>
            <person name="Nowell W R."/>
        </authorList>
    </citation>
    <scope>NUCLEOTIDE SEQUENCE</scope>
    <source>
        <strain evidence="3">Ploen Becks lab</strain>
    </source>
</reference>
<dbReference type="AlphaFoldDB" id="A0A814HD59"/>
<dbReference type="OrthoDB" id="10050977at2759"/>
<dbReference type="EMBL" id="CAJNOC010004062">
    <property type="protein sequence ID" value="CAF1008181.1"/>
    <property type="molecule type" value="Genomic_DNA"/>
</dbReference>
<feature type="compositionally biased region" description="Basic and acidic residues" evidence="1">
    <location>
        <begin position="91"/>
        <end position="101"/>
    </location>
</feature>
<gene>
    <name evidence="3" type="ORF">OXX778_LOCUS16758</name>
</gene>
<feature type="compositionally biased region" description="Polar residues" evidence="1">
    <location>
        <begin position="38"/>
        <end position="58"/>
    </location>
</feature>